<organism evidence="2 3">
    <name type="scientific">Pararge aegeria aegeria</name>
    <dbReference type="NCBI Taxonomy" id="348720"/>
    <lineage>
        <taxon>Eukaryota</taxon>
        <taxon>Metazoa</taxon>
        <taxon>Ecdysozoa</taxon>
        <taxon>Arthropoda</taxon>
        <taxon>Hexapoda</taxon>
        <taxon>Insecta</taxon>
        <taxon>Pterygota</taxon>
        <taxon>Neoptera</taxon>
        <taxon>Endopterygota</taxon>
        <taxon>Lepidoptera</taxon>
        <taxon>Glossata</taxon>
        <taxon>Ditrysia</taxon>
        <taxon>Papilionoidea</taxon>
        <taxon>Nymphalidae</taxon>
        <taxon>Satyrinae</taxon>
        <taxon>Satyrini</taxon>
        <taxon>Parargina</taxon>
        <taxon>Pararge</taxon>
    </lineage>
</organism>
<dbReference type="EMBL" id="CAKXAJ010017947">
    <property type="protein sequence ID" value="CAH2217287.1"/>
    <property type="molecule type" value="Genomic_DNA"/>
</dbReference>
<dbReference type="Pfam" id="PF00930">
    <property type="entry name" value="DPPIV_N"/>
    <property type="match status" value="1"/>
</dbReference>
<gene>
    <name evidence="2" type="primary">jg25107</name>
    <name evidence="2" type="ORF">PAEG_LOCUS5202</name>
</gene>
<proteinExistence type="predicted"/>
<dbReference type="InterPro" id="IPR002469">
    <property type="entry name" value="Peptidase_S9B_N"/>
</dbReference>
<dbReference type="GO" id="GO:0006508">
    <property type="term" value="P:proteolysis"/>
    <property type="evidence" value="ECO:0007669"/>
    <property type="project" value="InterPro"/>
</dbReference>
<dbReference type="Proteomes" id="UP000838756">
    <property type="component" value="Unassembled WGS sequence"/>
</dbReference>
<comment type="caution">
    <text evidence="2">The sequence shown here is derived from an EMBL/GenBank/DDBJ whole genome shotgun (WGS) entry which is preliminary data.</text>
</comment>
<keyword evidence="3" id="KW-1185">Reference proteome</keyword>
<name>A0A8S4QV43_9NEOP</name>
<reference evidence="2" key="1">
    <citation type="submission" date="2022-03" db="EMBL/GenBank/DDBJ databases">
        <authorList>
            <person name="Lindestad O."/>
        </authorList>
    </citation>
    <scope>NUCLEOTIDE SEQUENCE</scope>
</reference>
<evidence type="ECO:0000313" key="3">
    <source>
        <dbReference type="Proteomes" id="UP000838756"/>
    </source>
</evidence>
<dbReference type="SUPFAM" id="SSF82171">
    <property type="entry name" value="DPP6 N-terminal domain-like"/>
    <property type="match status" value="1"/>
</dbReference>
<sequence>MIPHVKKVSQWAAVTTTITINVILVRVACAAREQTRITNSHTYSWESYPLTPLPDDVGGGVISEGPFLLLAMWTPKGHGLITVKDYDIFYRPAPRSSTGYRVTDTGVPGRINNGVPDWLYEEQAPQVTDQFFTK</sequence>
<dbReference type="Gene3D" id="2.140.10.30">
    <property type="entry name" value="Dipeptidylpeptidase IV, N-terminal domain"/>
    <property type="match status" value="1"/>
</dbReference>
<dbReference type="OrthoDB" id="16520at2759"/>
<evidence type="ECO:0000313" key="2">
    <source>
        <dbReference type="EMBL" id="CAH2217287.1"/>
    </source>
</evidence>
<accession>A0A8S4QV43</accession>
<protein>
    <submittedName>
        <fullName evidence="2">Jg25107 protein</fullName>
    </submittedName>
</protein>
<feature type="domain" description="Dipeptidylpeptidase IV N-terminal" evidence="1">
    <location>
        <begin position="67"/>
        <end position="122"/>
    </location>
</feature>
<evidence type="ECO:0000259" key="1">
    <source>
        <dbReference type="Pfam" id="PF00930"/>
    </source>
</evidence>
<dbReference type="AlphaFoldDB" id="A0A8S4QV43"/>